<name>A0A4U9CTV6_RAOTE</name>
<accession>A0A4U9CTV6</accession>
<evidence type="ECO:0000313" key="2">
    <source>
        <dbReference type="Proteomes" id="UP000339249"/>
    </source>
</evidence>
<sequence length="38" mass="4493">MFIEDRLNRIKKIIQENKSVSIETLVSRMGVSKRHHQA</sequence>
<dbReference type="AlphaFoldDB" id="A0A4U9CTV6"/>
<dbReference type="EMBL" id="CABDVU010000001">
    <property type="protein sequence ID" value="VTN09200.1"/>
    <property type="molecule type" value="Genomic_DNA"/>
</dbReference>
<gene>
    <name evidence="1" type="ORF">NCTC9185_01083</name>
</gene>
<organism evidence="1 2">
    <name type="scientific">Raoultella terrigena</name>
    <name type="common">Klebsiella terrigena</name>
    <dbReference type="NCBI Taxonomy" id="577"/>
    <lineage>
        <taxon>Bacteria</taxon>
        <taxon>Pseudomonadati</taxon>
        <taxon>Pseudomonadota</taxon>
        <taxon>Gammaproteobacteria</taxon>
        <taxon>Enterobacterales</taxon>
        <taxon>Enterobacteriaceae</taxon>
        <taxon>Klebsiella/Raoultella group</taxon>
        <taxon>Raoultella</taxon>
    </lineage>
</organism>
<dbReference type="Proteomes" id="UP000339249">
    <property type="component" value="Unassembled WGS sequence"/>
</dbReference>
<evidence type="ECO:0000313" key="1">
    <source>
        <dbReference type="EMBL" id="VTN09200.1"/>
    </source>
</evidence>
<protein>
    <submittedName>
        <fullName evidence="1">Uncharacterized protein</fullName>
    </submittedName>
</protein>
<reference evidence="1 2" key="1">
    <citation type="submission" date="2019-04" db="EMBL/GenBank/DDBJ databases">
        <authorList>
            <consortium name="Pathogen Informatics"/>
        </authorList>
    </citation>
    <scope>NUCLEOTIDE SEQUENCE [LARGE SCALE GENOMIC DNA]</scope>
    <source>
        <strain evidence="1 2">NCTC9185</strain>
    </source>
</reference>
<proteinExistence type="predicted"/>